<comment type="caution">
    <text evidence="1">The sequence shown here is derived from an EMBL/GenBank/DDBJ whole genome shotgun (WGS) entry which is preliminary data.</text>
</comment>
<name>A9DFI5_9GAMM</name>
<dbReference type="RefSeq" id="WP_005500989.1">
    <property type="nucleotide sequence ID" value="NZ_ABIC01000029.1"/>
</dbReference>
<sequence length="62" mass="7273">MLECYQRHYQGALDHFNGRDNELGLDQKDEYFDKDVVDTRLEELLIDEAKICESIPFTAALH</sequence>
<evidence type="ECO:0000313" key="1">
    <source>
        <dbReference type="EMBL" id="EDP99916.1"/>
    </source>
</evidence>
<gene>
    <name evidence="1" type="ORF">KT99_05582</name>
</gene>
<keyword evidence="2" id="KW-1185">Reference proteome</keyword>
<proteinExistence type="predicted"/>
<protein>
    <submittedName>
        <fullName evidence="1">Uncharacterized protein</fullName>
    </submittedName>
</protein>
<accession>A9DFI5</accession>
<dbReference type="Proteomes" id="UP000005839">
    <property type="component" value="Unassembled WGS sequence"/>
</dbReference>
<dbReference type="AlphaFoldDB" id="A9DFI5"/>
<organism evidence="1 2">
    <name type="scientific">Shewanella benthica KT99</name>
    <dbReference type="NCBI Taxonomy" id="314608"/>
    <lineage>
        <taxon>Bacteria</taxon>
        <taxon>Pseudomonadati</taxon>
        <taxon>Pseudomonadota</taxon>
        <taxon>Gammaproteobacteria</taxon>
        <taxon>Alteromonadales</taxon>
        <taxon>Shewanellaceae</taxon>
        <taxon>Shewanella</taxon>
    </lineage>
</organism>
<dbReference type="EMBL" id="ABIC01000029">
    <property type="protein sequence ID" value="EDP99916.1"/>
    <property type="molecule type" value="Genomic_DNA"/>
</dbReference>
<evidence type="ECO:0000313" key="2">
    <source>
        <dbReference type="Proteomes" id="UP000005839"/>
    </source>
</evidence>
<reference evidence="1 2" key="1">
    <citation type="submission" date="2007-10" db="EMBL/GenBank/DDBJ databases">
        <authorList>
            <person name="Yayanos A."/>
            <person name="Ferriera S."/>
            <person name="Johnson J."/>
            <person name="Kravitz S."/>
            <person name="Halpern A."/>
            <person name="Remington K."/>
            <person name="Beeson K."/>
            <person name="Tran B."/>
            <person name="Rogers Y.-H."/>
            <person name="Friedman R."/>
            <person name="Venter J.C."/>
        </authorList>
    </citation>
    <scope>NUCLEOTIDE SEQUENCE [LARGE SCALE GENOMIC DNA]</scope>
    <source>
        <strain evidence="1 2">KT99</strain>
    </source>
</reference>